<evidence type="ECO:0000256" key="2">
    <source>
        <dbReference type="SAM" id="SignalP"/>
    </source>
</evidence>
<dbReference type="InterPro" id="IPR011460">
    <property type="entry name" value="Lcl_C"/>
</dbReference>
<dbReference type="RefSeq" id="WP_283267106.1">
    <property type="nucleotide sequence ID" value="NZ_CP125669.1"/>
</dbReference>
<evidence type="ECO:0000256" key="1">
    <source>
        <dbReference type="SAM" id="Coils"/>
    </source>
</evidence>
<feature type="signal peptide" evidence="2">
    <location>
        <begin position="1"/>
        <end position="22"/>
    </location>
</feature>
<proteinExistence type="predicted"/>
<feature type="domain" description="Lcl C-terminal" evidence="3">
    <location>
        <begin position="481"/>
        <end position="630"/>
    </location>
</feature>
<keyword evidence="1" id="KW-0175">Coiled coil</keyword>
<dbReference type="PROSITE" id="PS51257">
    <property type="entry name" value="PROKAR_LIPOPROTEIN"/>
    <property type="match status" value="1"/>
</dbReference>
<name>A0ABY8S2M0_9GAMM</name>
<organism evidence="4 5">
    <name type="scientific">Acinetobacter corruptisaponis</name>
    <dbReference type="NCBI Taxonomy" id="3045147"/>
    <lineage>
        <taxon>Bacteria</taxon>
        <taxon>Pseudomonadati</taxon>
        <taxon>Pseudomonadota</taxon>
        <taxon>Gammaproteobacteria</taxon>
        <taxon>Moraxellales</taxon>
        <taxon>Moraxellaceae</taxon>
        <taxon>Acinetobacter</taxon>
    </lineage>
</organism>
<accession>A0ABY8S2M0</accession>
<evidence type="ECO:0000313" key="5">
    <source>
        <dbReference type="Proteomes" id="UP001229836"/>
    </source>
</evidence>
<dbReference type="Proteomes" id="UP001229836">
    <property type="component" value="Chromosome"/>
</dbReference>
<reference evidence="4 5" key="1">
    <citation type="submission" date="2023-05" db="EMBL/GenBank/DDBJ databases">
        <title>The complete genome of Acinetobacter sp. nov KCTC 92772.</title>
        <authorList>
            <person name="Zhou G."/>
        </authorList>
    </citation>
    <scope>NUCLEOTIDE SEQUENCE [LARGE SCALE GENOMIC DNA]</scope>
    <source>
        <strain evidence="4 5">KCTC 92772</strain>
    </source>
</reference>
<evidence type="ECO:0000259" key="3">
    <source>
        <dbReference type="Pfam" id="PF07603"/>
    </source>
</evidence>
<sequence length="633" mass="69531">MKRSILYTAVFSAMLMVTGCGGGDGSSTSDDKGQSTQLEKTPIKQNQLYGANIDGVSSYYLDDGQNQVSYFHENNLWHGVVKNKEGKTKFSFSEDLTEFFAFNDRENQTLRIKQIDNQTIYQTVIDSLGVTIESVAYFQEGNKFFIAPLNGTEIDKTQKIDITQAYQQGGQQAQNTTNYSASAKVANVLSMISSQVTIATDSMIASRSFTFAKKVTHPCALWGDVIKNVGGAFLTAGVIIVAAPIILPVAAQFVATATVKTGLSIAVGAVIGWKAAEIDSKNQKARDELAAIKNELAKEEEKAKNERKQCLAGETLVGGVCKKVEPICDVGETLFYGICTKKVEPQCSVGEIFINGACKKIEPICDVGETLINGVCKKEEQKCATDENIVNGVCKKVEPICDVDEKLVDGVCKKEEPTCLIGETLVNGVCKEINTKGCDSATSYEEMLDKECFSGTYKYYFTKISEKGQKLPHSAKDWNCALDTQTGLMWQLRTSESFRSDYKYTWFEDSFGYADLKDALSGTYVGEGLSYGDQCGHTLAKCNTKAFVEKANKEKICGYSDWRLPHKNELEDLSAKGLQPIHAVPFYTTNVWSSSSVEDNNREAWALDFYYSGKLVRKGKGNALGVVVVRDAF</sequence>
<dbReference type="Pfam" id="PF07603">
    <property type="entry name" value="Lcl_C"/>
    <property type="match status" value="1"/>
</dbReference>
<feature type="chain" id="PRO_5045819515" evidence="2">
    <location>
        <begin position="23"/>
        <end position="633"/>
    </location>
</feature>
<dbReference type="EMBL" id="CP125669">
    <property type="protein sequence ID" value="WHP05571.1"/>
    <property type="molecule type" value="Genomic_DNA"/>
</dbReference>
<keyword evidence="5" id="KW-1185">Reference proteome</keyword>
<keyword evidence="2" id="KW-0732">Signal</keyword>
<evidence type="ECO:0000313" key="4">
    <source>
        <dbReference type="EMBL" id="WHP05571.1"/>
    </source>
</evidence>
<feature type="coiled-coil region" evidence="1">
    <location>
        <begin position="275"/>
        <end position="309"/>
    </location>
</feature>
<gene>
    <name evidence="4" type="ORF">QLH32_16430</name>
</gene>
<protein>
    <submittedName>
        <fullName evidence="4">DUF1566 domain-containing protein</fullName>
    </submittedName>
</protein>